<organism evidence="2 3">
    <name type="scientific">Solanum commersonii</name>
    <name type="common">Commerson's wild potato</name>
    <name type="synonym">Commerson's nightshade</name>
    <dbReference type="NCBI Taxonomy" id="4109"/>
    <lineage>
        <taxon>Eukaryota</taxon>
        <taxon>Viridiplantae</taxon>
        <taxon>Streptophyta</taxon>
        <taxon>Embryophyta</taxon>
        <taxon>Tracheophyta</taxon>
        <taxon>Spermatophyta</taxon>
        <taxon>Magnoliopsida</taxon>
        <taxon>eudicotyledons</taxon>
        <taxon>Gunneridae</taxon>
        <taxon>Pentapetalae</taxon>
        <taxon>asterids</taxon>
        <taxon>lamiids</taxon>
        <taxon>Solanales</taxon>
        <taxon>Solanaceae</taxon>
        <taxon>Solanoideae</taxon>
        <taxon>Solaneae</taxon>
        <taxon>Solanum</taxon>
    </lineage>
</organism>
<sequence>MPLGVKSKLTLVHRILDALSSNMMSLFSIPAKGSEDHIKYHLVKWEELLVRKRGGRLNIKELSTQNKRLMMKWSWKRIPSTRSNSSRIIDKTGVEADFEKEPK</sequence>
<reference evidence="2 3" key="1">
    <citation type="submission" date="2020-09" db="EMBL/GenBank/DDBJ databases">
        <title>De no assembly of potato wild relative species, Solanum commersonii.</title>
        <authorList>
            <person name="Cho K."/>
        </authorList>
    </citation>
    <scope>NUCLEOTIDE SEQUENCE [LARGE SCALE GENOMIC DNA]</scope>
    <source>
        <strain evidence="2">LZ3.2</strain>
        <tissue evidence="2">Leaf</tissue>
    </source>
</reference>
<dbReference type="EMBL" id="JACXVP010000001">
    <property type="protein sequence ID" value="KAG5629692.1"/>
    <property type="molecule type" value="Genomic_DNA"/>
</dbReference>
<feature type="region of interest" description="Disordered" evidence="1">
    <location>
        <begin position="81"/>
        <end position="103"/>
    </location>
</feature>
<evidence type="ECO:0000256" key="1">
    <source>
        <dbReference type="SAM" id="MobiDB-lite"/>
    </source>
</evidence>
<keyword evidence="3" id="KW-1185">Reference proteome</keyword>
<accession>A0A9J6AZ28</accession>
<dbReference type="OrthoDB" id="1112297at2759"/>
<dbReference type="AlphaFoldDB" id="A0A9J6AZ28"/>
<dbReference type="Proteomes" id="UP000824120">
    <property type="component" value="Chromosome 1"/>
</dbReference>
<feature type="compositionally biased region" description="Basic and acidic residues" evidence="1">
    <location>
        <begin position="88"/>
        <end position="103"/>
    </location>
</feature>
<evidence type="ECO:0000313" key="2">
    <source>
        <dbReference type="EMBL" id="KAG5629692.1"/>
    </source>
</evidence>
<evidence type="ECO:0000313" key="3">
    <source>
        <dbReference type="Proteomes" id="UP000824120"/>
    </source>
</evidence>
<protein>
    <submittedName>
        <fullName evidence="2">Uncharacterized protein</fullName>
    </submittedName>
</protein>
<name>A0A9J6AZ28_SOLCO</name>
<proteinExistence type="predicted"/>
<gene>
    <name evidence="2" type="ORF">H5410_001409</name>
</gene>
<comment type="caution">
    <text evidence="2">The sequence shown here is derived from an EMBL/GenBank/DDBJ whole genome shotgun (WGS) entry which is preliminary data.</text>
</comment>